<feature type="transmembrane region" description="Helical" evidence="2">
    <location>
        <begin position="116"/>
        <end position="140"/>
    </location>
</feature>
<accession>A0A4S8M0C2</accession>
<protein>
    <submittedName>
        <fullName evidence="3">Uncharacterized protein</fullName>
    </submittedName>
</protein>
<name>A0A4S8M0C2_DENBC</name>
<feature type="region of interest" description="Disordered" evidence="1">
    <location>
        <begin position="248"/>
        <end position="277"/>
    </location>
</feature>
<feature type="transmembrane region" description="Helical" evidence="2">
    <location>
        <begin position="179"/>
        <end position="199"/>
    </location>
</feature>
<reference evidence="3 4" key="1">
    <citation type="journal article" date="2019" name="Nat. Ecol. Evol.">
        <title>Megaphylogeny resolves global patterns of mushroom evolution.</title>
        <authorList>
            <person name="Varga T."/>
            <person name="Krizsan K."/>
            <person name="Foldi C."/>
            <person name="Dima B."/>
            <person name="Sanchez-Garcia M."/>
            <person name="Sanchez-Ramirez S."/>
            <person name="Szollosi G.J."/>
            <person name="Szarkandi J.G."/>
            <person name="Papp V."/>
            <person name="Albert L."/>
            <person name="Andreopoulos W."/>
            <person name="Angelini C."/>
            <person name="Antonin V."/>
            <person name="Barry K.W."/>
            <person name="Bougher N.L."/>
            <person name="Buchanan P."/>
            <person name="Buyck B."/>
            <person name="Bense V."/>
            <person name="Catcheside P."/>
            <person name="Chovatia M."/>
            <person name="Cooper J."/>
            <person name="Damon W."/>
            <person name="Desjardin D."/>
            <person name="Finy P."/>
            <person name="Geml J."/>
            <person name="Haridas S."/>
            <person name="Hughes K."/>
            <person name="Justo A."/>
            <person name="Karasinski D."/>
            <person name="Kautmanova I."/>
            <person name="Kiss B."/>
            <person name="Kocsube S."/>
            <person name="Kotiranta H."/>
            <person name="LaButti K.M."/>
            <person name="Lechner B.E."/>
            <person name="Liimatainen K."/>
            <person name="Lipzen A."/>
            <person name="Lukacs Z."/>
            <person name="Mihaltcheva S."/>
            <person name="Morgado L.N."/>
            <person name="Niskanen T."/>
            <person name="Noordeloos M.E."/>
            <person name="Ohm R.A."/>
            <person name="Ortiz-Santana B."/>
            <person name="Ovrebo C."/>
            <person name="Racz N."/>
            <person name="Riley R."/>
            <person name="Savchenko A."/>
            <person name="Shiryaev A."/>
            <person name="Soop K."/>
            <person name="Spirin V."/>
            <person name="Szebenyi C."/>
            <person name="Tomsovsky M."/>
            <person name="Tulloss R.E."/>
            <person name="Uehling J."/>
            <person name="Grigoriev I.V."/>
            <person name="Vagvolgyi C."/>
            <person name="Papp T."/>
            <person name="Martin F.M."/>
            <person name="Miettinen O."/>
            <person name="Hibbett D.S."/>
            <person name="Nagy L.G."/>
        </authorList>
    </citation>
    <scope>NUCLEOTIDE SEQUENCE [LARGE SCALE GENOMIC DNA]</scope>
    <source>
        <strain evidence="3 4">CBS 962.96</strain>
    </source>
</reference>
<dbReference type="PANTHER" id="PTHR12242:SF1">
    <property type="entry name" value="MYND-TYPE DOMAIN-CONTAINING PROTEIN"/>
    <property type="match status" value="1"/>
</dbReference>
<evidence type="ECO:0000313" key="3">
    <source>
        <dbReference type="EMBL" id="THU95013.1"/>
    </source>
</evidence>
<evidence type="ECO:0000256" key="1">
    <source>
        <dbReference type="SAM" id="MobiDB-lite"/>
    </source>
</evidence>
<feature type="transmembrane region" description="Helical" evidence="2">
    <location>
        <begin position="76"/>
        <end position="95"/>
    </location>
</feature>
<evidence type="ECO:0000313" key="4">
    <source>
        <dbReference type="Proteomes" id="UP000297245"/>
    </source>
</evidence>
<proteinExistence type="predicted"/>
<keyword evidence="4" id="KW-1185">Reference proteome</keyword>
<evidence type="ECO:0000256" key="2">
    <source>
        <dbReference type="SAM" id="Phobius"/>
    </source>
</evidence>
<dbReference type="EMBL" id="ML179210">
    <property type="protein sequence ID" value="THU95013.1"/>
    <property type="molecule type" value="Genomic_DNA"/>
</dbReference>
<dbReference type="Proteomes" id="UP000297245">
    <property type="component" value="Unassembled WGS sequence"/>
</dbReference>
<dbReference type="GO" id="GO:0016020">
    <property type="term" value="C:membrane"/>
    <property type="evidence" value="ECO:0007669"/>
    <property type="project" value="TreeGrafter"/>
</dbReference>
<keyword evidence="2" id="KW-1133">Transmembrane helix</keyword>
<dbReference type="AlphaFoldDB" id="A0A4S8M0C2"/>
<dbReference type="OrthoDB" id="419711at2759"/>
<sequence>MSKSPTFFERLGGSTPVFDPHHKFVTSPFFSSTVLAYIRGLVALYTFSTLLFTLIWQAVVLHTASGYFSYFTELTNIGICSYYWASFVQTTAYVRNGSGGRGKGYPLQKWGKTLQVLHMMLGTTIVAYPILVTVVFWGLLRSSSTFANTFFTWDNISLHALNTVFSLFEVLFTNSPPPSWFMVPFVVFVLALYLALAYVTHVTQGFYHPQKEHIKLAGYIIGILIVDLIIFSIVKGIMTLRERFSDTRRRRSQRSRSATGSTGMGGKGLVHDDRDDDEKKVVGDVERGFSPWTDLGDGETRTKTTAERFGFSWASLVREAVGLTSWGVDLAARSSWDGWVGLHMLRRVWGVWRRE</sequence>
<gene>
    <name evidence="3" type="ORF">K435DRAFT_839632</name>
</gene>
<feature type="transmembrane region" description="Helical" evidence="2">
    <location>
        <begin position="219"/>
        <end position="240"/>
    </location>
</feature>
<keyword evidence="2" id="KW-0812">Transmembrane</keyword>
<feature type="transmembrane region" description="Helical" evidence="2">
    <location>
        <begin position="152"/>
        <end position="172"/>
    </location>
</feature>
<feature type="transmembrane region" description="Helical" evidence="2">
    <location>
        <begin position="36"/>
        <end position="56"/>
    </location>
</feature>
<dbReference type="PANTHER" id="PTHR12242">
    <property type="entry name" value="OS02G0130600 PROTEIN-RELATED"/>
    <property type="match status" value="1"/>
</dbReference>
<organism evidence="3 4">
    <name type="scientific">Dendrothele bispora (strain CBS 962.96)</name>
    <dbReference type="NCBI Taxonomy" id="1314807"/>
    <lineage>
        <taxon>Eukaryota</taxon>
        <taxon>Fungi</taxon>
        <taxon>Dikarya</taxon>
        <taxon>Basidiomycota</taxon>
        <taxon>Agaricomycotina</taxon>
        <taxon>Agaricomycetes</taxon>
        <taxon>Agaricomycetidae</taxon>
        <taxon>Agaricales</taxon>
        <taxon>Agaricales incertae sedis</taxon>
        <taxon>Dendrothele</taxon>
    </lineage>
</organism>
<keyword evidence="2" id="KW-0472">Membrane</keyword>